<dbReference type="Proteomes" id="UP000264820">
    <property type="component" value="Unplaced"/>
</dbReference>
<proteinExistence type="predicted"/>
<keyword evidence="2" id="KW-0812">Transmembrane</keyword>
<dbReference type="AlphaFoldDB" id="A0A3Q2YLC5"/>
<keyword evidence="2" id="KW-0472">Membrane</keyword>
<feature type="compositionally biased region" description="Basic and acidic residues" evidence="1">
    <location>
        <begin position="57"/>
        <end position="67"/>
    </location>
</feature>
<dbReference type="Ensembl" id="ENSHCOT00000021767.1">
    <property type="protein sequence ID" value="ENSHCOP00000014217.1"/>
    <property type="gene ID" value="ENSHCOG00000017520.1"/>
</dbReference>
<evidence type="ECO:0000256" key="1">
    <source>
        <dbReference type="SAM" id="MobiDB-lite"/>
    </source>
</evidence>
<sequence>MEHEVKMGLSVWAIAAIVCNSAVGVLILILFVILYKACQVPSEPTPVFTSEPAKTQPKPEHKYLLAA</sequence>
<name>A0A3Q2YLC5_HIPCM</name>
<keyword evidence="4" id="KW-1185">Reference proteome</keyword>
<protein>
    <submittedName>
        <fullName evidence="3">Uncharacterized protein</fullName>
    </submittedName>
</protein>
<evidence type="ECO:0000256" key="2">
    <source>
        <dbReference type="SAM" id="Phobius"/>
    </source>
</evidence>
<feature type="region of interest" description="Disordered" evidence="1">
    <location>
        <begin position="44"/>
        <end position="67"/>
    </location>
</feature>
<keyword evidence="2" id="KW-1133">Transmembrane helix</keyword>
<organism evidence="3 4">
    <name type="scientific">Hippocampus comes</name>
    <name type="common">Tiger tail seahorse</name>
    <dbReference type="NCBI Taxonomy" id="109280"/>
    <lineage>
        <taxon>Eukaryota</taxon>
        <taxon>Metazoa</taxon>
        <taxon>Chordata</taxon>
        <taxon>Craniata</taxon>
        <taxon>Vertebrata</taxon>
        <taxon>Euteleostomi</taxon>
        <taxon>Actinopterygii</taxon>
        <taxon>Neopterygii</taxon>
        <taxon>Teleostei</taxon>
        <taxon>Neoteleostei</taxon>
        <taxon>Acanthomorphata</taxon>
        <taxon>Syngnathiaria</taxon>
        <taxon>Syngnathiformes</taxon>
        <taxon>Syngnathoidei</taxon>
        <taxon>Syngnathidae</taxon>
        <taxon>Hippocampus</taxon>
    </lineage>
</organism>
<accession>A0A3Q2YLC5</accession>
<dbReference type="OMA" id="VLYKACK"/>
<feature type="transmembrane region" description="Helical" evidence="2">
    <location>
        <begin position="12"/>
        <end position="35"/>
    </location>
</feature>
<reference evidence="3" key="1">
    <citation type="submission" date="2025-08" db="UniProtKB">
        <authorList>
            <consortium name="Ensembl"/>
        </authorList>
    </citation>
    <scope>IDENTIFICATION</scope>
</reference>
<evidence type="ECO:0000313" key="4">
    <source>
        <dbReference type="Proteomes" id="UP000264820"/>
    </source>
</evidence>
<reference evidence="3" key="2">
    <citation type="submission" date="2025-09" db="UniProtKB">
        <authorList>
            <consortium name="Ensembl"/>
        </authorList>
    </citation>
    <scope>IDENTIFICATION</scope>
</reference>
<evidence type="ECO:0000313" key="3">
    <source>
        <dbReference type="Ensembl" id="ENSHCOP00000014217.1"/>
    </source>
</evidence>
<dbReference type="GeneTree" id="ENSGT00940000176952"/>